<name>B9Z720_9NEIS</name>
<comment type="caution">
    <text evidence="1">The sequence shown here is derived from an EMBL/GenBank/DDBJ whole genome shotgun (WGS) entry which is preliminary data.</text>
</comment>
<dbReference type="AlphaFoldDB" id="B9Z720"/>
<proteinExistence type="predicted"/>
<evidence type="ECO:0000313" key="2">
    <source>
        <dbReference type="Proteomes" id="UP000003165"/>
    </source>
</evidence>
<dbReference type="EMBL" id="ACIS01000009">
    <property type="protein sequence ID" value="EEG07335.1"/>
    <property type="molecule type" value="Genomic_DNA"/>
</dbReference>
<organism evidence="1 2">
    <name type="scientific">Pseudogulbenkiania ferrooxidans 2002</name>
    <dbReference type="NCBI Taxonomy" id="279714"/>
    <lineage>
        <taxon>Bacteria</taxon>
        <taxon>Pseudomonadati</taxon>
        <taxon>Pseudomonadota</taxon>
        <taxon>Betaproteobacteria</taxon>
        <taxon>Neisseriales</taxon>
        <taxon>Chromobacteriaceae</taxon>
        <taxon>Pseudogulbenkiania</taxon>
    </lineage>
</organism>
<protein>
    <submittedName>
        <fullName evidence="1">Uncharacterized protein</fullName>
    </submittedName>
</protein>
<keyword evidence="2" id="KW-1185">Reference proteome</keyword>
<dbReference type="Proteomes" id="UP000003165">
    <property type="component" value="Unassembled WGS sequence"/>
</dbReference>
<reference evidence="1 2" key="1">
    <citation type="submission" date="2009-02" db="EMBL/GenBank/DDBJ databases">
        <title>Sequencing of the draft genome and assembly of Lutiella nitroferrum 2002.</title>
        <authorList>
            <consortium name="US DOE Joint Genome Institute (JGI-PGF)"/>
            <person name="Lucas S."/>
            <person name="Copeland A."/>
            <person name="Lapidus A."/>
            <person name="Glavina del Rio T."/>
            <person name="Tice H."/>
            <person name="Bruce D."/>
            <person name="Goodwin L."/>
            <person name="Pitluck S."/>
            <person name="Larimer F."/>
            <person name="Land M.L."/>
            <person name="Hauser L."/>
            <person name="Coates J.D."/>
        </authorList>
    </citation>
    <scope>NUCLEOTIDE SEQUENCE [LARGE SCALE GENOMIC DNA]</scope>
    <source>
        <strain evidence="1 2">2002</strain>
    </source>
</reference>
<gene>
    <name evidence="1" type="ORF">FuraDRAFT_3156</name>
</gene>
<evidence type="ECO:0000313" key="1">
    <source>
        <dbReference type="EMBL" id="EEG07335.1"/>
    </source>
</evidence>
<sequence length="52" mass="6214">MGALNKATNYSINRDVKMLRILPPVIFTVRFNQWPYNPPIRWTLELPPYLVR</sequence>
<accession>B9Z720</accession>